<dbReference type="InterPro" id="IPR036390">
    <property type="entry name" value="WH_DNA-bd_sf"/>
</dbReference>
<dbReference type="InterPro" id="IPR036388">
    <property type="entry name" value="WH-like_DNA-bd_sf"/>
</dbReference>
<keyword evidence="3" id="KW-1185">Reference proteome</keyword>
<gene>
    <name evidence="2" type="ORF">GCM10017586_12700</name>
</gene>
<evidence type="ECO:0000313" key="3">
    <source>
        <dbReference type="Proteomes" id="UP001142317"/>
    </source>
</evidence>
<reference evidence="2" key="2">
    <citation type="submission" date="2023-01" db="EMBL/GenBank/DDBJ databases">
        <authorList>
            <person name="Sun Q."/>
            <person name="Evtushenko L."/>
        </authorList>
    </citation>
    <scope>NUCLEOTIDE SEQUENCE</scope>
    <source>
        <strain evidence="2">VKM Ac-1447</strain>
    </source>
</reference>
<dbReference type="EMBL" id="BSEO01000004">
    <property type="protein sequence ID" value="GLJ79588.1"/>
    <property type="molecule type" value="Genomic_DNA"/>
</dbReference>
<dbReference type="SUPFAM" id="SSF46785">
    <property type="entry name" value="Winged helix' DNA-binding domain"/>
    <property type="match status" value="1"/>
</dbReference>
<dbReference type="RefSeq" id="WP_114587665.1">
    <property type="nucleotide sequence ID" value="NZ_BSEO01000004.1"/>
</dbReference>
<organism evidence="2 3">
    <name type="scientific">Microbacterium imperiale</name>
    <dbReference type="NCBI Taxonomy" id="33884"/>
    <lineage>
        <taxon>Bacteria</taxon>
        <taxon>Bacillati</taxon>
        <taxon>Actinomycetota</taxon>
        <taxon>Actinomycetes</taxon>
        <taxon>Micrococcales</taxon>
        <taxon>Microbacteriaceae</taxon>
        <taxon>Microbacterium</taxon>
    </lineage>
</organism>
<dbReference type="Gene3D" id="1.10.10.10">
    <property type="entry name" value="Winged helix-like DNA-binding domain superfamily/Winged helix DNA-binding domain"/>
    <property type="match status" value="1"/>
</dbReference>
<name>A0A9W6M2J8_9MICO</name>
<dbReference type="AlphaFoldDB" id="A0A9W6M2J8"/>
<protein>
    <submittedName>
        <fullName evidence="2">Uncharacterized protein</fullName>
    </submittedName>
</protein>
<accession>A0A9W6M2J8</accession>
<feature type="region of interest" description="Disordered" evidence="1">
    <location>
        <begin position="67"/>
        <end position="86"/>
    </location>
</feature>
<dbReference type="Proteomes" id="UP001142317">
    <property type="component" value="Unassembled WGS sequence"/>
</dbReference>
<evidence type="ECO:0000313" key="2">
    <source>
        <dbReference type="EMBL" id="GLJ79588.1"/>
    </source>
</evidence>
<reference evidence="2" key="1">
    <citation type="journal article" date="2014" name="Int. J. Syst. Evol. Microbiol.">
        <title>Complete genome sequence of Corynebacterium casei LMG S-19264T (=DSM 44701T), isolated from a smear-ripened cheese.</title>
        <authorList>
            <consortium name="US DOE Joint Genome Institute (JGI-PGF)"/>
            <person name="Walter F."/>
            <person name="Albersmeier A."/>
            <person name="Kalinowski J."/>
            <person name="Ruckert C."/>
        </authorList>
    </citation>
    <scope>NUCLEOTIDE SEQUENCE</scope>
    <source>
        <strain evidence="2">VKM Ac-1447</strain>
    </source>
</reference>
<proteinExistence type="predicted"/>
<sequence>MPIRTPIPDLTGEPLNAHRVIQNESRLICLRYLLSVESASRAEITQATGLAVTTTVEALAELEERGYVTDPNMPAHSRAGRRPQYKANRERVTTELLAFVSWVLR</sequence>
<comment type="caution">
    <text evidence="2">The sequence shown here is derived from an EMBL/GenBank/DDBJ whole genome shotgun (WGS) entry which is preliminary data.</text>
</comment>
<evidence type="ECO:0000256" key="1">
    <source>
        <dbReference type="SAM" id="MobiDB-lite"/>
    </source>
</evidence>